<dbReference type="AlphaFoldDB" id="G4YHB2"/>
<dbReference type="InParanoid" id="G4YHB2"/>
<dbReference type="InterPro" id="IPR001245">
    <property type="entry name" value="Ser-Thr/Tyr_kinase_cat_dom"/>
</dbReference>
<reference evidence="2 3" key="1">
    <citation type="journal article" date="2006" name="Science">
        <title>Phytophthora genome sequences uncover evolutionary origins and mechanisms of pathogenesis.</title>
        <authorList>
            <person name="Tyler B.M."/>
            <person name="Tripathy S."/>
            <person name="Zhang X."/>
            <person name="Dehal P."/>
            <person name="Jiang R.H."/>
            <person name="Aerts A."/>
            <person name="Arredondo F.D."/>
            <person name="Baxter L."/>
            <person name="Bensasson D."/>
            <person name="Beynon J.L."/>
            <person name="Chapman J."/>
            <person name="Damasceno C.M."/>
            <person name="Dorrance A.E."/>
            <person name="Dou D."/>
            <person name="Dickerman A.W."/>
            <person name="Dubchak I.L."/>
            <person name="Garbelotto M."/>
            <person name="Gijzen M."/>
            <person name="Gordon S.G."/>
            <person name="Govers F."/>
            <person name="Grunwald N.J."/>
            <person name="Huang W."/>
            <person name="Ivors K.L."/>
            <person name="Jones R.W."/>
            <person name="Kamoun S."/>
            <person name="Krampis K."/>
            <person name="Lamour K.H."/>
            <person name="Lee M.K."/>
            <person name="McDonald W.H."/>
            <person name="Medina M."/>
            <person name="Meijer H.J."/>
            <person name="Nordberg E.K."/>
            <person name="Maclean D.J."/>
            <person name="Ospina-Giraldo M.D."/>
            <person name="Morris P.F."/>
            <person name="Phuntumart V."/>
            <person name="Putnam N.H."/>
            <person name="Rash S."/>
            <person name="Rose J.K."/>
            <person name="Sakihama Y."/>
            <person name="Salamov A.A."/>
            <person name="Savidor A."/>
            <person name="Scheuring C.F."/>
            <person name="Smith B.M."/>
            <person name="Sobral B.W."/>
            <person name="Terry A."/>
            <person name="Torto-Alalibo T.A."/>
            <person name="Win J."/>
            <person name="Xu Z."/>
            <person name="Zhang H."/>
            <person name="Grigoriev I.V."/>
            <person name="Rokhsar D.S."/>
            <person name="Boore J.L."/>
        </authorList>
    </citation>
    <scope>NUCLEOTIDE SEQUENCE [LARGE SCALE GENOMIC DNA]</scope>
    <source>
        <strain evidence="2 3">P6497</strain>
    </source>
</reference>
<dbReference type="GO" id="GO:0005524">
    <property type="term" value="F:ATP binding"/>
    <property type="evidence" value="ECO:0007669"/>
    <property type="project" value="InterPro"/>
</dbReference>
<dbReference type="PROSITE" id="PS50011">
    <property type="entry name" value="PROTEIN_KINASE_DOM"/>
    <property type="match status" value="1"/>
</dbReference>
<dbReference type="Gene3D" id="1.10.510.10">
    <property type="entry name" value="Transferase(Phosphotransferase) domain 1"/>
    <property type="match status" value="1"/>
</dbReference>
<dbReference type="SUPFAM" id="SSF56112">
    <property type="entry name" value="Protein kinase-like (PK-like)"/>
    <property type="match status" value="1"/>
</dbReference>
<feature type="domain" description="Protein kinase" evidence="1">
    <location>
        <begin position="1"/>
        <end position="102"/>
    </location>
</feature>
<dbReference type="EMBL" id="JH159151">
    <property type="protein sequence ID" value="EGZ28431.1"/>
    <property type="molecule type" value="Genomic_DNA"/>
</dbReference>
<evidence type="ECO:0000259" key="1">
    <source>
        <dbReference type="PROSITE" id="PS50011"/>
    </source>
</evidence>
<dbReference type="RefSeq" id="XP_009515706.1">
    <property type="nucleotide sequence ID" value="XM_009517411.1"/>
</dbReference>
<dbReference type="OMA" id="RCWQHEP"/>
<name>G4YHB2_PHYSP</name>
<dbReference type="GO" id="GO:0004674">
    <property type="term" value="F:protein serine/threonine kinase activity"/>
    <property type="evidence" value="ECO:0007669"/>
    <property type="project" value="TreeGrafter"/>
</dbReference>
<dbReference type="PANTHER" id="PTHR44329:SF214">
    <property type="entry name" value="PROTEIN KINASE DOMAIN-CONTAINING PROTEIN"/>
    <property type="match status" value="1"/>
</dbReference>
<sequence length="105" mass="11730">MTGCCGTFQWMAPEVLTSQKYSLSADVYSFGVILWEICEVAAPFKDLAPAQVPIAVVQERRRPIISPKTPPPLRDLIQRCWQHEPTLRPTAAEVVSILQGFFPST</sequence>
<dbReference type="STRING" id="1094619.G4YHB2"/>
<evidence type="ECO:0000313" key="3">
    <source>
        <dbReference type="Proteomes" id="UP000002640"/>
    </source>
</evidence>
<proteinExistence type="predicted"/>
<evidence type="ECO:0000313" key="2">
    <source>
        <dbReference type="EMBL" id="EGZ28431.1"/>
    </source>
</evidence>
<gene>
    <name evidence="2" type="ORF">PHYSODRAFT_471306</name>
</gene>
<dbReference type="SMR" id="G4YHB2"/>
<dbReference type="Pfam" id="PF07714">
    <property type="entry name" value="PK_Tyr_Ser-Thr"/>
    <property type="match status" value="1"/>
</dbReference>
<dbReference type="InterPro" id="IPR011009">
    <property type="entry name" value="Kinase-like_dom_sf"/>
</dbReference>
<dbReference type="InterPro" id="IPR000719">
    <property type="entry name" value="Prot_kinase_dom"/>
</dbReference>
<organism evidence="2 3">
    <name type="scientific">Phytophthora sojae (strain P6497)</name>
    <name type="common">Soybean stem and root rot agent</name>
    <name type="synonym">Phytophthora megasperma f. sp. glycines</name>
    <dbReference type="NCBI Taxonomy" id="1094619"/>
    <lineage>
        <taxon>Eukaryota</taxon>
        <taxon>Sar</taxon>
        <taxon>Stramenopiles</taxon>
        <taxon>Oomycota</taxon>
        <taxon>Peronosporomycetes</taxon>
        <taxon>Peronosporales</taxon>
        <taxon>Peronosporaceae</taxon>
        <taxon>Phytophthora</taxon>
    </lineage>
</organism>
<dbReference type="PANTHER" id="PTHR44329">
    <property type="entry name" value="SERINE/THREONINE-PROTEIN KINASE TNNI3K-RELATED"/>
    <property type="match status" value="1"/>
</dbReference>
<keyword evidence="3" id="KW-1185">Reference proteome</keyword>
<dbReference type="GeneID" id="20654073"/>
<accession>G4YHB2</accession>
<dbReference type="KEGG" id="psoj:PHYSODRAFT_471306"/>
<protein>
    <recommendedName>
        <fullName evidence="1">Protein kinase domain-containing protein</fullName>
    </recommendedName>
</protein>
<dbReference type="Proteomes" id="UP000002640">
    <property type="component" value="Unassembled WGS sequence"/>
</dbReference>
<dbReference type="InterPro" id="IPR051681">
    <property type="entry name" value="Ser/Thr_Kinases-Pseudokinases"/>
</dbReference>